<dbReference type="KEGG" id="hpg:HPG27_946"/>
<evidence type="ECO:0000313" key="3">
    <source>
        <dbReference type="Proteomes" id="UP000001735"/>
    </source>
</evidence>
<name>B5Z801_HELPG</name>
<accession>B5Z801</accession>
<protein>
    <submittedName>
        <fullName evidence="1">Uncharacterized protein</fullName>
    </submittedName>
</protein>
<dbReference type="EMBL" id="CP001173">
    <property type="protein sequence ID" value="ACI27700.1"/>
    <property type="molecule type" value="Genomic_DNA"/>
</dbReference>
<organism evidence="1 3">
    <name type="scientific">Helicobacter pylori (strain G27)</name>
    <dbReference type="NCBI Taxonomy" id="563041"/>
    <lineage>
        <taxon>Bacteria</taxon>
        <taxon>Pseudomonadati</taxon>
        <taxon>Campylobacterota</taxon>
        <taxon>Epsilonproteobacteria</taxon>
        <taxon>Campylobacterales</taxon>
        <taxon>Helicobacteraceae</taxon>
        <taxon>Helicobacter</taxon>
    </lineage>
</organism>
<dbReference type="EMBL" id="CP001173">
    <property type="protein sequence ID" value="ACI28080.1"/>
    <property type="molecule type" value="Genomic_DNA"/>
</dbReference>
<reference evidence="1" key="2">
    <citation type="submission" date="2012-05" db="EMBL/GenBank/DDBJ databases">
        <authorList>
            <person name="Baltrus D.A."/>
            <person name="Amieva M.R."/>
            <person name="Covacci A."/>
            <person name="Merrell D.Scott."/>
            <person name="Ottemann K.M."/>
            <person name="Stein M."/>
            <person name="Salama N.R."/>
            <person name="Guillemin K."/>
        </authorList>
    </citation>
    <scope>NUCLEOTIDE SEQUENCE</scope>
    <source>
        <strain evidence="1">G27</strain>
    </source>
</reference>
<evidence type="ECO:0000313" key="2">
    <source>
        <dbReference type="EMBL" id="ACI28080.1"/>
    </source>
</evidence>
<dbReference type="KEGG" id="hpg:HPG27_1332"/>
<proteinExistence type="predicted"/>
<keyword evidence="3" id="KW-1185">Reference proteome</keyword>
<reference evidence="1 3" key="1">
    <citation type="journal article" date="2009" name="J. Bacteriol.">
        <title>The complete genome sequence of Helicobacter pylori strain G27.</title>
        <authorList>
            <person name="Baltrus D.A."/>
            <person name="Amieva M.R."/>
            <person name="Covacci A."/>
            <person name="Lowe T.M."/>
            <person name="Merrell D.S."/>
            <person name="Ottemann K.M."/>
            <person name="Stein M."/>
            <person name="Salama N.R."/>
            <person name="Guillemin K."/>
        </authorList>
    </citation>
    <scope>NUCLEOTIDE SEQUENCE [LARGE SCALE GENOMIC DNA]</scope>
    <source>
        <strain evidence="1 3">G27</strain>
    </source>
</reference>
<dbReference type="HOGENOM" id="CLU_2935194_0_0_7"/>
<dbReference type="Proteomes" id="UP000001735">
    <property type="component" value="Chromosome"/>
</dbReference>
<sequence length="60" mass="7456">MRFNLMMMCFNLNLMMRFILIYLKLNLFKALFNLRLYLFKALFHPHSHHFQSFLSIPFKL</sequence>
<evidence type="ECO:0000313" key="1">
    <source>
        <dbReference type="EMBL" id="ACI27700.1"/>
    </source>
</evidence>
<gene>
    <name evidence="2" type="ordered locus">HPG27_1332</name>
    <name evidence="1" type="ordered locus">HPG27_946</name>
</gene>
<dbReference type="AlphaFoldDB" id="B5Z801"/>